<reference evidence="2 3" key="1">
    <citation type="journal article" date="2013" name="PLoS Genet.">
        <title>Genomic mechanisms accounting for the adaptation to parasitism in nematode-trapping fungi.</title>
        <authorList>
            <person name="Meerupati T."/>
            <person name="Andersson K.M."/>
            <person name="Friman E."/>
            <person name="Kumar D."/>
            <person name="Tunlid A."/>
            <person name="Ahren D."/>
        </authorList>
    </citation>
    <scope>NUCLEOTIDE SEQUENCE [LARGE SCALE GENOMIC DNA]</scope>
    <source>
        <strain evidence="2 3">CBS 200.50</strain>
    </source>
</reference>
<gene>
    <name evidence="2" type="ORF">H072_2420</name>
</gene>
<dbReference type="InterPro" id="IPR029063">
    <property type="entry name" value="SAM-dependent_MTases_sf"/>
</dbReference>
<feature type="compositionally biased region" description="Polar residues" evidence="1">
    <location>
        <begin position="13"/>
        <end position="30"/>
    </location>
</feature>
<evidence type="ECO:0000256" key="1">
    <source>
        <dbReference type="SAM" id="MobiDB-lite"/>
    </source>
</evidence>
<dbReference type="AlphaFoldDB" id="S8BVP3"/>
<feature type="region of interest" description="Disordered" evidence="1">
    <location>
        <begin position="1"/>
        <end position="67"/>
    </location>
</feature>
<name>S8BVP3_DACHA</name>
<evidence type="ECO:0000313" key="2">
    <source>
        <dbReference type="EMBL" id="EPS43553.1"/>
    </source>
</evidence>
<dbReference type="eggNOG" id="ENOG502SNAB">
    <property type="taxonomic scope" value="Eukaryota"/>
</dbReference>
<dbReference type="Gene3D" id="3.40.50.150">
    <property type="entry name" value="Vaccinia Virus protein VP39"/>
    <property type="match status" value="1"/>
</dbReference>
<evidence type="ECO:0008006" key="4">
    <source>
        <dbReference type="Google" id="ProtNLM"/>
    </source>
</evidence>
<dbReference type="HOGENOM" id="CLU_516800_0_0_1"/>
<dbReference type="SUPFAM" id="SSF53335">
    <property type="entry name" value="S-adenosyl-L-methionine-dependent methyltransferases"/>
    <property type="match status" value="1"/>
</dbReference>
<organism evidence="2 3">
    <name type="scientific">Dactylellina haptotyla (strain CBS 200.50)</name>
    <name type="common">Nematode-trapping fungus</name>
    <name type="synonym">Monacrosporium haptotylum</name>
    <dbReference type="NCBI Taxonomy" id="1284197"/>
    <lineage>
        <taxon>Eukaryota</taxon>
        <taxon>Fungi</taxon>
        <taxon>Dikarya</taxon>
        <taxon>Ascomycota</taxon>
        <taxon>Pezizomycotina</taxon>
        <taxon>Orbiliomycetes</taxon>
        <taxon>Orbiliales</taxon>
        <taxon>Orbiliaceae</taxon>
        <taxon>Dactylellina</taxon>
    </lineage>
</organism>
<dbReference type="EMBL" id="AQGS01000071">
    <property type="protein sequence ID" value="EPS43553.1"/>
    <property type="molecule type" value="Genomic_DNA"/>
</dbReference>
<dbReference type="STRING" id="1284197.S8BVP3"/>
<accession>S8BVP3</accession>
<keyword evidence="3" id="KW-1185">Reference proteome</keyword>
<protein>
    <recommendedName>
        <fullName evidence="4">Methyltransferase domain-containing protein</fullName>
    </recommendedName>
</protein>
<reference evidence="3" key="2">
    <citation type="submission" date="2013-04" db="EMBL/GenBank/DDBJ databases">
        <title>Genomic mechanisms accounting for the adaptation to parasitism in nematode-trapping fungi.</title>
        <authorList>
            <person name="Ahren D.G."/>
        </authorList>
    </citation>
    <scope>NUCLEOTIDE SEQUENCE [LARGE SCALE GENOMIC DNA]</scope>
    <source>
        <strain evidence="3">CBS 200.50</strain>
    </source>
</reference>
<dbReference type="OrthoDB" id="417697at2759"/>
<comment type="caution">
    <text evidence="2">The sequence shown here is derived from an EMBL/GenBank/DDBJ whole genome shotgun (WGS) entry which is preliminary data.</text>
</comment>
<dbReference type="Proteomes" id="UP000015100">
    <property type="component" value="Unassembled WGS sequence"/>
</dbReference>
<evidence type="ECO:0000313" key="3">
    <source>
        <dbReference type="Proteomes" id="UP000015100"/>
    </source>
</evidence>
<proteinExistence type="predicted"/>
<sequence>MVSDRAPKANAAPANQSYRKAAPTSKQTRAPSNVKPKKKTAKSSGKPQSDQDLLPNRPLTIHYDRPHTIKPGNYSKREIIRALKLSDEALDEFQAIVRFLLFHHENLNTMNLKPGTSDFREEYCSIINRFLSFLSTQCETELQVAFDGPELSWILFQLTLRIKSELRVIRSKDPNWKPKIPYPIAHTVIIGCLPIAVAFDTYHLKKIIEDEENLPENRTVILSFDDFDDSLLMNNDVFDNSFLARGKAVGGIDDPESDQAFDETDIPGCGGSIQLEDGVGGVYSIWIQELAEIVPPTTILHGYDITDKHYPDPSTLASNIKFSLLNVLEPVPEELYEKYDVAHIRALCMVLKIDEWDGVVKNIKKLIKPGGYLMWVEMDPGGFHATPPTPMASELASLVEYLCRYRGGNPFCNATLPSHLRGNGFELLASPVNSLTGGDAPPSSTLGHFMNIPSTAYKESVIERQTANCAIVLHGVIQFMVKSKIQNPYFTLETAKEYADKFSREMEGENRPNIAFDIVSVVGKKVE</sequence>